<evidence type="ECO:0008006" key="8">
    <source>
        <dbReference type="Google" id="ProtNLM"/>
    </source>
</evidence>
<feature type="transmembrane region" description="Helical" evidence="5">
    <location>
        <begin position="20"/>
        <end position="37"/>
    </location>
</feature>
<evidence type="ECO:0000256" key="4">
    <source>
        <dbReference type="ARBA" id="ARBA00023136"/>
    </source>
</evidence>
<reference evidence="6" key="1">
    <citation type="submission" date="2020-09" db="EMBL/GenBank/DDBJ databases">
        <title>A novel bacterium of genus Paenibacillus, isolated from South China Sea.</title>
        <authorList>
            <person name="Huang H."/>
            <person name="Mo K."/>
            <person name="Hu Y."/>
        </authorList>
    </citation>
    <scope>NUCLEOTIDE SEQUENCE</scope>
    <source>
        <strain evidence="6">IB182363</strain>
    </source>
</reference>
<dbReference type="EMBL" id="JACXJA010000024">
    <property type="protein sequence ID" value="MBD2863928.1"/>
    <property type="molecule type" value="Genomic_DNA"/>
</dbReference>
<keyword evidence="4 5" id="KW-0472">Membrane</keyword>
<evidence type="ECO:0000256" key="2">
    <source>
        <dbReference type="ARBA" id="ARBA00022692"/>
    </source>
</evidence>
<comment type="caution">
    <text evidence="6">The sequence shown here is derived from an EMBL/GenBank/DDBJ whole genome shotgun (WGS) entry which is preliminary data.</text>
</comment>
<accession>A0A927H137</accession>
<evidence type="ECO:0000256" key="1">
    <source>
        <dbReference type="ARBA" id="ARBA00004141"/>
    </source>
</evidence>
<dbReference type="InterPro" id="IPR019109">
    <property type="entry name" value="MamF_MmsF"/>
</dbReference>
<keyword evidence="3 5" id="KW-1133">Transmembrane helix</keyword>
<protein>
    <recommendedName>
        <fullName evidence="8">DUF4870 domain-containing protein</fullName>
    </recommendedName>
</protein>
<keyword evidence="2 5" id="KW-0812">Transmembrane</keyword>
<feature type="transmembrane region" description="Helical" evidence="5">
    <location>
        <begin position="80"/>
        <end position="96"/>
    </location>
</feature>
<evidence type="ECO:0000256" key="5">
    <source>
        <dbReference type="SAM" id="Phobius"/>
    </source>
</evidence>
<keyword evidence="7" id="KW-1185">Reference proteome</keyword>
<name>A0A927H137_9BACL</name>
<dbReference type="Proteomes" id="UP000639396">
    <property type="component" value="Unassembled WGS sequence"/>
</dbReference>
<dbReference type="AlphaFoldDB" id="A0A927H137"/>
<comment type="subcellular location">
    <subcellularLocation>
        <location evidence="1">Membrane</location>
        <topology evidence="1">Multi-pass membrane protein</topology>
    </subcellularLocation>
</comment>
<evidence type="ECO:0000313" key="6">
    <source>
        <dbReference type="EMBL" id="MBD2863928.1"/>
    </source>
</evidence>
<dbReference type="Pfam" id="PF09685">
    <property type="entry name" value="MamF_MmsF"/>
    <property type="match status" value="1"/>
</dbReference>
<proteinExistence type="predicted"/>
<feature type="transmembrane region" description="Helical" evidence="5">
    <location>
        <begin position="49"/>
        <end position="74"/>
    </location>
</feature>
<gene>
    <name evidence="6" type="ORF">IDH45_18215</name>
</gene>
<evidence type="ECO:0000256" key="3">
    <source>
        <dbReference type="ARBA" id="ARBA00022989"/>
    </source>
</evidence>
<evidence type="ECO:0000313" key="7">
    <source>
        <dbReference type="Proteomes" id="UP000639396"/>
    </source>
</evidence>
<sequence length="111" mass="12006">MIVLSTFSNGDQSDIDKNKGIAILAYIIFFIPLLTAKDSKFAMYHANQGLLLLITAVGINIISTVIPFIGWWIIGPLGNLAVFVLLILGIINAANGQRKPLPLIGGFEILK</sequence>
<organism evidence="6 7">
    <name type="scientific">Paenibacillus oceani</name>
    <dbReference type="NCBI Taxonomy" id="2772510"/>
    <lineage>
        <taxon>Bacteria</taxon>
        <taxon>Bacillati</taxon>
        <taxon>Bacillota</taxon>
        <taxon>Bacilli</taxon>
        <taxon>Bacillales</taxon>
        <taxon>Paenibacillaceae</taxon>
        <taxon>Paenibacillus</taxon>
    </lineage>
</organism>